<dbReference type="Proteomes" id="UP000293433">
    <property type="component" value="Unassembled WGS sequence"/>
</dbReference>
<protein>
    <submittedName>
        <fullName evidence="3">Uncharacterized protein</fullName>
    </submittedName>
</protein>
<comment type="caution">
    <text evidence="3">The sequence shown here is derived from an EMBL/GenBank/DDBJ whole genome shotgun (WGS) entry which is preliminary data.</text>
</comment>
<evidence type="ECO:0000259" key="1">
    <source>
        <dbReference type="Pfam" id="PF18628"/>
    </source>
</evidence>
<dbReference type="AlphaFoldDB" id="A0A4Q7LSR8"/>
<evidence type="ECO:0000313" key="4">
    <source>
        <dbReference type="Proteomes" id="UP000293433"/>
    </source>
</evidence>
<keyword evidence="4" id="KW-1185">Reference proteome</keyword>
<sequence length="275" mass="30239">MRTIKLPAFQNATANTKTTLRLPLGVCYQKIYLRLGTNVAKAVMSNIVLRLNNKEFMRWNTAADMDVLNAYKGNAINASFLVIDFTERQAREEVGMTLGTIAATQEAGVQDFTLEIDMGNFTPSGFVLEAYADVESPSANKIISRVMVQQKTLAAASEEMIYLPFGPQGFQLKRLIIKNTNLANVRVRRDGVEIYEALPVALANFRQQDFRMTPQAGYHVVDFMPDVLVSNALNTAFTLAGGKGVPVQNLDVRATVTGADTLTIYAEGYALNGQL</sequence>
<dbReference type="Gene3D" id="2.60.120.730">
    <property type="match status" value="2"/>
</dbReference>
<feature type="domain" description="Viral coat protein P2 C-terminal" evidence="2">
    <location>
        <begin position="144"/>
        <end position="269"/>
    </location>
</feature>
<evidence type="ECO:0000313" key="3">
    <source>
        <dbReference type="EMBL" id="RZS56719.1"/>
    </source>
</evidence>
<dbReference type="EMBL" id="SGWV01000008">
    <property type="protein sequence ID" value="RZS56719.1"/>
    <property type="molecule type" value="Genomic_DNA"/>
</dbReference>
<name>A0A4Q7LSR8_9BURK</name>
<reference evidence="3 4" key="1">
    <citation type="submission" date="2019-02" db="EMBL/GenBank/DDBJ databases">
        <title>Genomic Encyclopedia of Type Strains, Phase IV (KMG-IV): sequencing the most valuable type-strain genomes for metagenomic binning, comparative biology and taxonomic classification.</title>
        <authorList>
            <person name="Goeker M."/>
        </authorList>
    </citation>
    <scope>NUCLEOTIDE SEQUENCE [LARGE SCALE GENOMIC DNA]</scope>
    <source>
        <strain evidence="3 4">DSM 10617</strain>
    </source>
</reference>
<feature type="domain" description="Viral coat protein P2 N-terminal" evidence="1">
    <location>
        <begin position="4"/>
        <end position="134"/>
    </location>
</feature>
<dbReference type="InterPro" id="IPR057915">
    <property type="entry name" value="P2_C"/>
</dbReference>
<dbReference type="Pfam" id="PF25513">
    <property type="entry name" value="P2_C"/>
    <property type="match status" value="1"/>
</dbReference>
<dbReference type="InterPro" id="IPR053751">
    <property type="entry name" value="Viral_Major_Capsid_sf"/>
</dbReference>
<dbReference type="RefSeq" id="WP_130481157.1">
    <property type="nucleotide sequence ID" value="NZ_SGWV01000008.1"/>
</dbReference>
<dbReference type="Pfam" id="PF18628">
    <property type="entry name" value="P2_N"/>
    <property type="match status" value="1"/>
</dbReference>
<organism evidence="3 4">
    <name type="scientific">Sphaerotilus mobilis</name>
    <dbReference type="NCBI Taxonomy" id="47994"/>
    <lineage>
        <taxon>Bacteria</taxon>
        <taxon>Pseudomonadati</taxon>
        <taxon>Pseudomonadota</taxon>
        <taxon>Betaproteobacteria</taxon>
        <taxon>Burkholderiales</taxon>
        <taxon>Sphaerotilaceae</taxon>
        <taxon>Sphaerotilus</taxon>
    </lineage>
</organism>
<proteinExistence type="predicted"/>
<accession>A0A4Q7LSR8</accession>
<gene>
    <name evidence="3" type="ORF">EV685_1273</name>
</gene>
<evidence type="ECO:0000259" key="2">
    <source>
        <dbReference type="Pfam" id="PF25513"/>
    </source>
</evidence>
<dbReference type="OrthoDB" id="8585537at2"/>
<dbReference type="InterPro" id="IPR041377">
    <property type="entry name" value="P2_N"/>
</dbReference>